<comment type="caution">
    <text evidence="1">The sequence shown here is derived from an EMBL/GenBank/DDBJ whole genome shotgun (WGS) entry which is preliminary data.</text>
</comment>
<dbReference type="PANTHER" id="PTHR31579:SF34">
    <property type="entry name" value="T14N5.3 PROTEIN"/>
    <property type="match status" value="1"/>
</dbReference>
<dbReference type="PANTHER" id="PTHR31579">
    <property type="entry name" value="OS03G0796600 PROTEIN"/>
    <property type="match status" value="1"/>
</dbReference>
<organism evidence="1 2">
    <name type="scientific">Buddleja alternifolia</name>
    <dbReference type="NCBI Taxonomy" id="168488"/>
    <lineage>
        <taxon>Eukaryota</taxon>
        <taxon>Viridiplantae</taxon>
        <taxon>Streptophyta</taxon>
        <taxon>Embryophyta</taxon>
        <taxon>Tracheophyta</taxon>
        <taxon>Spermatophyta</taxon>
        <taxon>Magnoliopsida</taxon>
        <taxon>eudicotyledons</taxon>
        <taxon>Gunneridae</taxon>
        <taxon>Pentapetalae</taxon>
        <taxon>asterids</taxon>
        <taxon>lamiids</taxon>
        <taxon>Lamiales</taxon>
        <taxon>Scrophulariaceae</taxon>
        <taxon>Buddlejeae</taxon>
        <taxon>Buddleja</taxon>
    </lineage>
</organism>
<dbReference type="AlphaFoldDB" id="A0AAV6XT77"/>
<gene>
    <name evidence="1" type="ORF">BUALT_Bualt04G0050400</name>
</gene>
<evidence type="ECO:0000313" key="1">
    <source>
        <dbReference type="EMBL" id="KAG8383791.1"/>
    </source>
</evidence>
<dbReference type="Proteomes" id="UP000826271">
    <property type="component" value="Unassembled WGS sequence"/>
</dbReference>
<dbReference type="NCBIfam" id="TIGR01615">
    <property type="entry name" value="A_thal_3542"/>
    <property type="match status" value="1"/>
</dbReference>
<proteinExistence type="predicted"/>
<sequence>MSSFEEENLYELVNDVDSEPPPLLPAVCSQTPFINDDHHHHTSKYYILQEIVESERNTELSEVVGSAIKKLDVEGDYEYIEILCEGKNNGGGLLKKVVVDIDFKSQFELARPTSKYKELCDILPSIFVGDEGKLNNIISIVCDEAKHSFRKRGLHLPKQLQTRF</sequence>
<reference evidence="1" key="1">
    <citation type="submission" date="2019-10" db="EMBL/GenBank/DDBJ databases">
        <authorList>
            <person name="Zhang R."/>
            <person name="Pan Y."/>
            <person name="Wang J."/>
            <person name="Ma R."/>
            <person name="Yu S."/>
        </authorList>
    </citation>
    <scope>NUCLEOTIDE SEQUENCE</scope>
    <source>
        <strain evidence="1">LA-IB0</strain>
        <tissue evidence="1">Leaf</tissue>
    </source>
</reference>
<dbReference type="InterPro" id="IPR006502">
    <property type="entry name" value="PDDEXK-like"/>
</dbReference>
<protein>
    <submittedName>
        <fullName evidence="1">Uncharacterized protein</fullName>
    </submittedName>
</protein>
<dbReference type="EMBL" id="WHWC01000004">
    <property type="protein sequence ID" value="KAG8383791.1"/>
    <property type="molecule type" value="Genomic_DNA"/>
</dbReference>
<keyword evidence="2" id="KW-1185">Reference proteome</keyword>
<dbReference type="Pfam" id="PF04720">
    <property type="entry name" value="PDDEXK_6"/>
    <property type="match status" value="1"/>
</dbReference>
<name>A0AAV6XT77_9LAMI</name>
<evidence type="ECO:0000313" key="2">
    <source>
        <dbReference type="Proteomes" id="UP000826271"/>
    </source>
</evidence>
<accession>A0AAV6XT77</accession>